<evidence type="ECO:0000259" key="2">
    <source>
        <dbReference type="PROSITE" id="PS50119"/>
    </source>
</evidence>
<dbReference type="Proteomes" id="UP001164746">
    <property type="component" value="Chromosome 11"/>
</dbReference>
<keyword evidence="1" id="KW-0479">Metal-binding</keyword>
<reference evidence="3" key="1">
    <citation type="submission" date="2022-11" db="EMBL/GenBank/DDBJ databases">
        <title>Centuries of genome instability and evolution in soft-shell clam transmissible cancer (bioRxiv).</title>
        <authorList>
            <person name="Hart S.F.M."/>
            <person name="Yonemitsu M.A."/>
            <person name="Giersch R.M."/>
            <person name="Beal B.F."/>
            <person name="Arriagada G."/>
            <person name="Davis B.W."/>
            <person name="Ostrander E.A."/>
            <person name="Goff S.P."/>
            <person name="Metzger M.J."/>
        </authorList>
    </citation>
    <scope>NUCLEOTIDE SEQUENCE</scope>
    <source>
        <strain evidence="3">MELC-2E11</strain>
        <tissue evidence="3">Siphon/mantle</tissue>
    </source>
</reference>
<dbReference type="PROSITE" id="PS50119">
    <property type="entry name" value="ZF_BBOX"/>
    <property type="match status" value="2"/>
</dbReference>
<keyword evidence="4" id="KW-1185">Reference proteome</keyword>
<dbReference type="Gene3D" id="2.120.10.30">
    <property type="entry name" value="TolB, C-terminal domain"/>
    <property type="match status" value="1"/>
</dbReference>
<evidence type="ECO:0000313" key="3">
    <source>
        <dbReference type="EMBL" id="WAR20227.1"/>
    </source>
</evidence>
<dbReference type="InterPro" id="IPR011042">
    <property type="entry name" value="6-blade_b-propeller_TolB-like"/>
</dbReference>
<organism evidence="3 4">
    <name type="scientific">Mya arenaria</name>
    <name type="common">Soft-shell clam</name>
    <dbReference type="NCBI Taxonomy" id="6604"/>
    <lineage>
        <taxon>Eukaryota</taxon>
        <taxon>Metazoa</taxon>
        <taxon>Spiralia</taxon>
        <taxon>Lophotrochozoa</taxon>
        <taxon>Mollusca</taxon>
        <taxon>Bivalvia</taxon>
        <taxon>Autobranchia</taxon>
        <taxon>Heteroconchia</taxon>
        <taxon>Euheterodonta</taxon>
        <taxon>Imparidentia</taxon>
        <taxon>Neoheterodontei</taxon>
        <taxon>Myida</taxon>
        <taxon>Myoidea</taxon>
        <taxon>Myidae</taxon>
        <taxon>Mya</taxon>
    </lineage>
</organism>
<name>A0ABY7FDM8_MYAAR</name>
<dbReference type="SUPFAM" id="SSF63825">
    <property type="entry name" value="YWTD domain"/>
    <property type="match status" value="1"/>
</dbReference>
<keyword evidence="1" id="KW-0862">Zinc</keyword>
<dbReference type="Gene3D" id="3.30.160.60">
    <property type="entry name" value="Classic Zinc Finger"/>
    <property type="match status" value="1"/>
</dbReference>
<evidence type="ECO:0000313" key="4">
    <source>
        <dbReference type="Proteomes" id="UP001164746"/>
    </source>
</evidence>
<evidence type="ECO:0000256" key="1">
    <source>
        <dbReference type="PROSITE-ProRule" id="PRU00024"/>
    </source>
</evidence>
<keyword evidence="1" id="KW-0863">Zinc-finger</keyword>
<protein>
    <recommendedName>
        <fullName evidence="2">B box-type domain-containing protein</fullName>
    </recommendedName>
</protein>
<dbReference type="EMBL" id="CP111022">
    <property type="protein sequence ID" value="WAR20227.1"/>
    <property type="molecule type" value="Genomic_DNA"/>
</dbReference>
<feature type="domain" description="B box-type" evidence="2">
    <location>
        <begin position="72"/>
        <end position="118"/>
    </location>
</feature>
<gene>
    <name evidence="3" type="ORF">MAR_002065</name>
</gene>
<proteinExistence type="predicted"/>
<dbReference type="InterPro" id="IPR000315">
    <property type="entry name" value="Znf_B-box"/>
</dbReference>
<feature type="domain" description="B box-type" evidence="2">
    <location>
        <begin position="24"/>
        <end position="64"/>
    </location>
</feature>
<accession>A0ABY7FDM8</accession>
<sequence>MATGFSASVLNAGDFEYDFPCTECQEHGLNSEAVYFCQQCDSQFCGLCVKQHDRFYQKHPIIGTEKNETWGKVKSTCKMHPGEEMTVFCSDHRQTCCVTCQKELHGQCQLLQHTSLKLPPRPSSVKIGETNVNAQCDLFPLKQKHDESQMVTGINHNMPYELLERKRFKIKLKKDKYPCSIYGITVLPGGEIIITDCNNSKIKLVTADYAIVEHVSVHQKPWEICAVSDNQVAVSTERKAILFFNVNNSKLKMDRKLKLFHDCDHVSYLADQLYVASNRTVYQYTLTGQRVRKMDGWDMWGFALNPDGNRLYITDFDNNRLLTTDMHGRGLAILADEDIKGPTGMDVVCRYVSYMAGQLYVSSKKTVYQGWAEGQKELHNF</sequence>